<dbReference type="InterPro" id="IPR011009">
    <property type="entry name" value="Kinase-like_dom_sf"/>
</dbReference>
<reference evidence="2 3" key="1">
    <citation type="journal article" name="Sci. Rep.">
        <title>Genome-scale phylogenetic analyses confirm Olpidium as the closest living zoosporic fungus to the non-flagellated, terrestrial fungi.</title>
        <authorList>
            <person name="Chang Y."/>
            <person name="Rochon D."/>
            <person name="Sekimoto S."/>
            <person name="Wang Y."/>
            <person name="Chovatia M."/>
            <person name="Sandor L."/>
            <person name="Salamov A."/>
            <person name="Grigoriev I.V."/>
            <person name="Stajich J.E."/>
            <person name="Spatafora J.W."/>
        </authorList>
    </citation>
    <scope>NUCLEOTIDE SEQUENCE [LARGE SCALE GENOMIC DNA]</scope>
    <source>
        <strain evidence="2">S191</strain>
    </source>
</reference>
<dbReference type="Proteomes" id="UP000673691">
    <property type="component" value="Unassembled WGS sequence"/>
</dbReference>
<organism evidence="2 3">
    <name type="scientific">Olpidium bornovanus</name>
    <dbReference type="NCBI Taxonomy" id="278681"/>
    <lineage>
        <taxon>Eukaryota</taxon>
        <taxon>Fungi</taxon>
        <taxon>Fungi incertae sedis</taxon>
        <taxon>Olpidiomycota</taxon>
        <taxon>Olpidiomycotina</taxon>
        <taxon>Olpidiomycetes</taxon>
        <taxon>Olpidiales</taxon>
        <taxon>Olpidiaceae</taxon>
        <taxon>Olpidium</taxon>
    </lineage>
</organism>
<dbReference type="Gene3D" id="1.10.510.10">
    <property type="entry name" value="Transferase(Phosphotransferase) domain 1"/>
    <property type="match status" value="1"/>
</dbReference>
<dbReference type="SMART" id="SM00220">
    <property type="entry name" value="S_TKc"/>
    <property type="match status" value="1"/>
</dbReference>
<dbReference type="SUPFAM" id="SSF56112">
    <property type="entry name" value="Protein kinase-like (PK-like)"/>
    <property type="match status" value="1"/>
</dbReference>
<dbReference type="InterPro" id="IPR000719">
    <property type="entry name" value="Prot_kinase_dom"/>
</dbReference>
<dbReference type="PROSITE" id="PS50011">
    <property type="entry name" value="PROTEIN_KINASE_DOM"/>
    <property type="match status" value="1"/>
</dbReference>
<feature type="non-terminal residue" evidence="2">
    <location>
        <position position="147"/>
    </location>
</feature>
<proteinExistence type="predicted"/>
<keyword evidence="3" id="KW-1185">Reference proteome</keyword>
<gene>
    <name evidence="2" type="ORF">BJ554DRAFT_5356</name>
</gene>
<dbReference type="OrthoDB" id="40902at2759"/>
<name>A0A8H7ZZY0_9FUNG</name>
<feature type="domain" description="Protein kinase" evidence="1">
    <location>
        <begin position="1"/>
        <end position="147"/>
    </location>
</feature>
<protein>
    <submittedName>
        <fullName evidence="2">Kinase-like domain-containing protein</fullName>
    </submittedName>
</protein>
<dbReference type="Gene3D" id="3.30.200.20">
    <property type="entry name" value="Phosphorylase Kinase, domain 1"/>
    <property type="match status" value="1"/>
</dbReference>
<evidence type="ECO:0000313" key="3">
    <source>
        <dbReference type="Proteomes" id="UP000673691"/>
    </source>
</evidence>
<evidence type="ECO:0000259" key="1">
    <source>
        <dbReference type="PROSITE" id="PS50011"/>
    </source>
</evidence>
<accession>A0A8H7ZZY0</accession>
<dbReference type="PANTHER" id="PTHR24347">
    <property type="entry name" value="SERINE/THREONINE-PROTEIN KINASE"/>
    <property type="match status" value="1"/>
</dbReference>
<dbReference type="AlphaFoldDB" id="A0A8H7ZZY0"/>
<dbReference type="EMBL" id="JAEFCI010002288">
    <property type="protein sequence ID" value="KAG5462332.1"/>
    <property type="molecule type" value="Genomic_DNA"/>
</dbReference>
<dbReference type="InterPro" id="IPR008271">
    <property type="entry name" value="Ser/Thr_kinase_AS"/>
</dbReference>
<dbReference type="PROSITE" id="PS00108">
    <property type="entry name" value="PROTEIN_KINASE_ST"/>
    <property type="match status" value="1"/>
</dbReference>
<evidence type="ECO:0000313" key="2">
    <source>
        <dbReference type="EMBL" id="KAG5462332.1"/>
    </source>
</evidence>
<dbReference type="GO" id="GO:0004672">
    <property type="term" value="F:protein kinase activity"/>
    <property type="evidence" value="ECO:0007669"/>
    <property type="project" value="InterPro"/>
</dbReference>
<sequence length="147" mass="16255">MIKSEIDILTKVQHPNVISLYRMFESEQKIFLVMQLVTGGELFDRILARGHYTEADAARIVHPILSAVEYLHEMGIAHRDLKPENLLFSDRSENARIMISDFGLSKIFDDVEMMKTACGTPGYVGGLDSGIRARARAAASGAGWDAG</sequence>
<comment type="caution">
    <text evidence="2">The sequence shown here is derived from an EMBL/GenBank/DDBJ whole genome shotgun (WGS) entry which is preliminary data.</text>
</comment>
<dbReference type="Pfam" id="PF00069">
    <property type="entry name" value="Pkinase"/>
    <property type="match status" value="1"/>
</dbReference>
<dbReference type="GO" id="GO:0005524">
    <property type="term" value="F:ATP binding"/>
    <property type="evidence" value="ECO:0007669"/>
    <property type="project" value="InterPro"/>
</dbReference>